<feature type="compositionally biased region" description="Pro residues" evidence="3">
    <location>
        <begin position="259"/>
        <end position="270"/>
    </location>
</feature>
<dbReference type="PROSITE" id="PS50206">
    <property type="entry name" value="RHODANESE_3"/>
    <property type="match status" value="1"/>
</dbReference>
<keyword evidence="5" id="KW-0456">Lyase</keyword>
<evidence type="ECO:0000256" key="3">
    <source>
        <dbReference type="SAM" id="MobiDB-lite"/>
    </source>
</evidence>
<keyword evidence="6" id="KW-1185">Reference proteome</keyword>
<dbReference type="SUPFAM" id="SSF49899">
    <property type="entry name" value="Concanavalin A-like lectins/glucanases"/>
    <property type="match status" value="1"/>
</dbReference>
<dbReference type="Pfam" id="PF00353">
    <property type="entry name" value="HemolysinCabind"/>
    <property type="match status" value="2"/>
</dbReference>
<dbReference type="InterPro" id="IPR014895">
    <property type="entry name" value="Alginate_lyase_2"/>
</dbReference>
<dbReference type="GO" id="GO:0005509">
    <property type="term" value="F:calcium ion binding"/>
    <property type="evidence" value="ECO:0007669"/>
    <property type="project" value="InterPro"/>
</dbReference>
<dbReference type="SUPFAM" id="SSF51120">
    <property type="entry name" value="beta-Roll"/>
    <property type="match status" value="1"/>
</dbReference>
<gene>
    <name evidence="5" type="ORF">J5Y06_18420</name>
</gene>
<evidence type="ECO:0000259" key="4">
    <source>
        <dbReference type="PROSITE" id="PS50206"/>
    </source>
</evidence>
<evidence type="ECO:0000313" key="6">
    <source>
        <dbReference type="Proteomes" id="UP000666240"/>
    </source>
</evidence>
<dbReference type="Gene3D" id="2.150.10.10">
    <property type="entry name" value="Serralysin-like metalloprotease, C-terminal"/>
    <property type="match status" value="1"/>
</dbReference>
<dbReference type="PROSITE" id="PS00330">
    <property type="entry name" value="HEMOLYSIN_CALCIUM"/>
    <property type="match status" value="2"/>
</dbReference>
<comment type="caution">
    <text evidence="5">The sequence shown here is derived from an EMBL/GenBank/DDBJ whole genome shotgun (WGS) entry which is preliminary data.</text>
</comment>
<organism evidence="5 6">
    <name type="scientific">Tianweitania sediminis</name>
    <dbReference type="NCBI Taxonomy" id="1502156"/>
    <lineage>
        <taxon>Bacteria</taxon>
        <taxon>Pseudomonadati</taxon>
        <taxon>Pseudomonadota</taxon>
        <taxon>Alphaproteobacteria</taxon>
        <taxon>Hyphomicrobiales</taxon>
        <taxon>Phyllobacteriaceae</taxon>
        <taxon>Tianweitania</taxon>
    </lineage>
</organism>
<dbReference type="InterPro" id="IPR011049">
    <property type="entry name" value="Serralysin-like_metalloprot_C"/>
</dbReference>
<dbReference type="AlphaFoldDB" id="A0A8J7UIV0"/>
<keyword evidence="2" id="KW-0964">Secreted</keyword>
<evidence type="ECO:0000256" key="1">
    <source>
        <dbReference type="ARBA" id="ARBA00004613"/>
    </source>
</evidence>
<dbReference type="Pfam" id="PF08787">
    <property type="entry name" value="Alginate_lyase2"/>
    <property type="match status" value="1"/>
</dbReference>
<evidence type="ECO:0000313" key="5">
    <source>
        <dbReference type="EMBL" id="MBP0440629.1"/>
    </source>
</evidence>
<feature type="domain" description="Rhodanese" evidence="4">
    <location>
        <begin position="236"/>
        <end position="252"/>
    </location>
</feature>
<dbReference type="InterPro" id="IPR018511">
    <property type="entry name" value="Hemolysin-typ_Ca-bd_CS"/>
</dbReference>
<dbReference type="PANTHER" id="PTHR38340">
    <property type="entry name" value="S-LAYER PROTEIN"/>
    <property type="match status" value="1"/>
</dbReference>
<feature type="region of interest" description="Disordered" evidence="3">
    <location>
        <begin position="245"/>
        <end position="311"/>
    </location>
</feature>
<name>A0A8J7UIV0_9HYPH</name>
<protein>
    <submittedName>
        <fullName evidence="5">Polysaccharide lyase family 7 protein</fullName>
    </submittedName>
</protein>
<dbReference type="InterPro" id="IPR013320">
    <property type="entry name" value="ConA-like_dom_sf"/>
</dbReference>
<evidence type="ECO:0000256" key="2">
    <source>
        <dbReference type="ARBA" id="ARBA00022525"/>
    </source>
</evidence>
<comment type="subcellular location">
    <subcellularLocation>
        <location evidence="1">Secreted</location>
    </subcellularLocation>
</comment>
<dbReference type="EMBL" id="JAGIYY010000008">
    <property type="protein sequence ID" value="MBP0440629.1"/>
    <property type="molecule type" value="Genomic_DNA"/>
</dbReference>
<dbReference type="InterPro" id="IPR001343">
    <property type="entry name" value="Hemolysn_Ca-bd"/>
</dbReference>
<dbReference type="PRINTS" id="PR00313">
    <property type="entry name" value="CABNDNGRPT"/>
</dbReference>
<dbReference type="InterPro" id="IPR050557">
    <property type="entry name" value="RTX_toxin/Mannuronan_C5-epim"/>
</dbReference>
<feature type="compositionally biased region" description="Polar residues" evidence="3">
    <location>
        <begin position="282"/>
        <end position="292"/>
    </location>
</feature>
<dbReference type="Proteomes" id="UP000666240">
    <property type="component" value="Unassembled WGS sequence"/>
</dbReference>
<dbReference type="InterPro" id="IPR001763">
    <property type="entry name" value="Rhodanese-like_dom"/>
</dbReference>
<accession>A0A8J7UIV0</accession>
<dbReference type="PANTHER" id="PTHR38340:SF1">
    <property type="entry name" value="S-LAYER PROTEIN"/>
    <property type="match status" value="1"/>
</dbReference>
<sequence length="422" mass="44802">MVTNSDRFDLSNWKLTLPTDAKGGSSGTAVEVKNLFGYENSSHFFDADDGAMVFRAHVGGATTSGSKYARSELREMNGTERAAWTLKEGGTMTATLRIENAPSVDGEAGRVIVGQIHGDDHELVRLYWENGEIYFKNDRAGSGDKELRFDLRNHEGAQPNVSLGESFSYKIDARGDRLIVEIFADGQVYSSETSINKVWQEDTFYFKAGAYLGVNDTQGSGTAQVAFTGLDFSHAVDGGLGGWKADALPTSPGNGHPLPEVPGPHMPVPSLPSKGDGESDAPGQTLSGTARNETLAGSGGDDTIRGQGGDDVLNGASGGDILWGNGGRDILRGGAGDDWLKGGDSKDTYVFETNHGHDTLAEFRKGEALIFEAGLFESVSDAKGALHQTDDGIVLVTGSDSSILFTDTSFDHLNGADWILHG</sequence>
<dbReference type="Gene3D" id="2.60.120.200">
    <property type="match status" value="1"/>
</dbReference>
<dbReference type="GO" id="GO:0005576">
    <property type="term" value="C:extracellular region"/>
    <property type="evidence" value="ECO:0007669"/>
    <property type="project" value="UniProtKB-SubCell"/>
</dbReference>
<dbReference type="GO" id="GO:0016829">
    <property type="term" value="F:lyase activity"/>
    <property type="evidence" value="ECO:0007669"/>
    <property type="project" value="UniProtKB-KW"/>
</dbReference>
<reference evidence="5" key="1">
    <citation type="submission" date="2021-03" db="EMBL/GenBank/DDBJ databases">
        <title>Genome sequencing and assembly of Tianweitania sediminis.</title>
        <authorList>
            <person name="Chhetri G."/>
        </authorList>
    </citation>
    <scope>NUCLEOTIDE SEQUENCE</scope>
    <source>
        <strain evidence="5">Z8</strain>
    </source>
</reference>
<proteinExistence type="predicted"/>
<dbReference type="RefSeq" id="WP_209336649.1">
    <property type="nucleotide sequence ID" value="NZ_JAGIYY010000008.1"/>
</dbReference>